<feature type="transmembrane region" description="Helical" evidence="6">
    <location>
        <begin position="268"/>
        <end position="285"/>
    </location>
</feature>
<dbReference type="RefSeq" id="WP_369711753.1">
    <property type="nucleotide sequence ID" value="NZ_CP165644.1"/>
</dbReference>
<dbReference type="Pfam" id="PF03169">
    <property type="entry name" value="OPT"/>
    <property type="match status" value="2"/>
</dbReference>
<accession>A0AB39VI05</accession>
<feature type="transmembrane region" description="Helical" evidence="6">
    <location>
        <begin position="325"/>
        <end position="344"/>
    </location>
</feature>
<gene>
    <name evidence="7" type="ORF">AB8B22_04070</name>
</gene>
<evidence type="ECO:0000256" key="6">
    <source>
        <dbReference type="SAM" id="Phobius"/>
    </source>
</evidence>
<protein>
    <submittedName>
        <fullName evidence="7">OPT/YSL family transporter</fullName>
    </submittedName>
</protein>
<evidence type="ECO:0000256" key="3">
    <source>
        <dbReference type="ARBA" id="ARBA00022692"/>
    </source>
</evidence>
<dbReference type="GO" id="GO:0016020">
    <property type="term" value="C:membrane"/>
    <property type="evidence" value="ECO:0007669"/>
    <property type="project" value="UniProtKB-SubCell"/>
</dbReference>
<evidence type="ECO:0000256" key="1">
    <source>
        <dbReference type="ARBA" id="ARBA00004141"/>
    </source>
</evidence>
<proteinExistence type="predicted"/>
<feature type="transmembrane region" description="Helical" evidence="6">
    <location>
        <begin position="68"/>
        <end position="91"/>
    </location>
</feature>
<feature type="transmembrane region" description="Helical" evidence="6">
    <location>
        <begin position="504"/>
        <end position="526"/>
    </location>
</feature>
<dbReference type="InterPro" id="IPR004813">
    <property type="entry name" value="OPT"/>
</dbReference>
<feature type="transmembrane region" description="Helical" evidence="6">
    <location>
        <begin position="351"/>
        <end position="375"/>
    </location>
</feature>
<dbReference type="KEGG" id="lrug:AB8B22_04070"/>
<dbReference type="AlphaFoldDB" id="A0AB39VI05"/>
<keyword evidence="3 6" id="KW-0812">Transmembrane</keyword>
<feature type="transmembrane region" description="Helical" evidence="6">
    <location>
        <begin position="7"/>
        <end position="32"/>
    </location>
</feature>
<keyword evidence="4 6" id="KW-1133">Transmembrane helix</keyword>
<feature type="transmembrane region" description="Helical" evidence="6">
    <location>
        <begin position="243"/>
        <end position="262"/>
    </location>
</feature>
<keyword evidence="2" id="KW-0813">Transport</keyword>
<feature type="transmembrane region" description="Helical" evidence="6">
    <location>
        <begin position="292"/>
        <end position="313"/>
    </location>
</feature>
<dbReference type="EMBL" id="CP165644">
    <property type="protein sequence ID" value="XDU67596.1"/>
    <property type="molecule type" value="Genomic_DNA"/>
</dbReference>
<feature type="transmembrane region" description="Helical" evidence="6">
    <location>
        <begin position="395"/>
        <end position="417"/>
    </location>
</feature>
<evidence type="ECO:0000256" key="4">
    <source>
        <dbReference type="ARBA" id="ARBA00022989"/>
    </source>
</evidence>
<keyword evidence="5 6" id="KW-0472">Membrane</keyword>
<feature type="transmembrane region" description="Helical" evidence="6">
    <location>
        <begin position="473"/>
        <end position="492"/>
    </location>
</feature>
<feature type="transmembrane region" description="Helical" evidence="6">
    <location>
        <begin position="211"/>
        <end position="231"/>
    </location>
</feature>
<sequence>MAEGKKLNITITSILLGVLGAVLVSSSAFYMVLKFGTLTWSSITVTTISILILNFLKNTNDKEIAITQMIMGSGTTIAAGVAFTMPVYVLFGGSLESINRDTMFFTVLVGSILGGFVSYIFRAKMLEEDKLEFPVGEATFNVINSGKNIQSSRAVGFGVGVSSIVTILRDANFSRSKPLVPTVFFLKNGLNFYISPMLVGIGYILGLSKTFLWFLGGILVYFISDLISKFYEIDDFANVKFSLTMGILVGIGFCIVFKTFTFENFKKNSNILVKLLFLTIFFLFFTNMIYKIPLFLSILSMFLVIFAVVISGYTTGKTGINPIEINAIVTISLISFLNKLFNGLNISGERYIVGLTTLILFLMACIVTVASSFAGDILNNSKMCTKVGINPREQFLAQMIGAVASSFIITFLFLLFFSSEKTLSYASSNLKISIILDSINQIPHLKVFFTGFLIGAILKFFNFNIIIFGIGMYMPFSFTLTVFFGGMLSFLANRISKSFYGRMLLFSNGLMGGEVLVGTFLSLIMLTS</sequence>
<feature type="transmembrane region" description="Helical" evidence="6">
    <location>
        <begin position="38"/>
        <end position="56"/>
    </location>
</feature>
<dbReference type="GO" id="GO:0035673">
    <property type="term" value="F:oligopeptide transmembrane transporter activity"/>
    <property type="evidence" value="ECO:0007669"/>
    <property type="project" value="InterPro"/>
</dbReference>
<organism evidence="7">
    <name type="scientific">Leptotrichia rugosa</name>
    <dbReference type="NCBI Taxonomy" id="3239302"/>
    <lineage>
        <taxon>Bacteria</taxon>
        <taxon>Fusobacteriati</taxon>
        <taxon>Fusobacteriota</taxon>
        <taxon>Fusobacteriia</taxon>
        <taxon>Fusobacteriales</taxon>
        <taxon>Leptotrichiaceae</taxon>
        <taxon>Leptotrichia</taxon>
    </lineage>
</organism>
<name>A0AB39VI05_9FUSO</name>
<comment type="subcellular location">
    <subcellularLocation>
        <location evidence="1">Membrane</location>
        <topology evidence="1">Multi-pass membrane protein</topology>
    </subcellularLocation>
</comment>
<evidence type="ECO:0000256" key="2">
    <source>
        <dbReference type="ARBA" id="ARBA00022448"/>
    </source>
</evidence>
<reference evidence="7" key="1">
    <citation type="submission" date="2024-07" db="EMBL/GenBank/DDBJ databases">
        <authorList>
            <person name="Li X.-J."/>
            <person name="Wang X."/>
        </authorList>
    </citation>
    <scope>NUCLEOTIDE SEQUENCE</scope>
    <source>
        <strain evidence="7">HSP-334</strain>
    </source>
</reference>
<feature type="transmembrane region" description="Helical" evidence="6">
    <location>
        <begin position="103"/>
        <end position="121"/>
    </location>
</feature>
<evidence type="ECO:0000256" key="5">
    <source>
        <dbReference type="ARBA" id="ARBA00023136"/>
    </source>
</evidence>
<evidence type="ECO:0000313" key="7">
    <source>
        <dbReference type="EMBL" id="XDU67596.1"/>
    </source>
</evidence>